<gene>
    <name evidence="2" type="ORF">US40_C0003G0064</name>
</gene>
<dbReference type="AlphaFoldDB" id="A0A0G0G895"/>
<dbReference type="EMBL" id="LBSV01000003">
    <property type="protein sequence ID" value="KKQ26212.1"/>
    <property type="molecule type" value="Genomic_DNA"/>
</dbReference>
<keyword evidence="1" id="KW-0812">Transmembrane</keyword>
<protein>
    <submittedName>
        <fullName evidence="2">Uncharacterized protein</fullName>
    </submittedName>
</protein>
<organism evidence="2 3">
    <name type="scientific">Candidatus Roizmanbacteria bacterium GW2011_GWC2_37_13</name>
    <dbReference type="NCBI Taxonomy" id="1618486"/>
    <lineage>
        <taxon>Bacteria</taxon>
        <taxon>Candidatus Roizmaniibacteriota</taxon>
    </lineage>
</organism>
<accession>A0A0G0G895</accession>
<evidence type="ECO:0000313" key="2">
    <source>
        <dbReference type="EMBL" id="KKQ26212.1"/>
    </source>
</evidence>
<evidence type="ECO:0000256" key="1">
    <source>
        <dbReference type="SAM" id="Phobius"/>
    </source>
</evidence>
<reference evidence="2 3" key="1">
    <citation type="journal article" date="2015" name="Nature">
        <title>rRNA introns, odd ribosomes, and small enigmatic genomes across a large radiation of phyla.</title>
        <authorList>
            <person name="Brown C.T."/>
            <person name="Hug L.A."/>
            <person name="Thomas B.C."/>
            <person name="Sharon I."/>
            <person name="Castelle C.J."/>
            <person name="Singh A."/>
            <person name="Wilkins M.J."/>
            <person name="Williams K.H."/>
            <person name="Banfield J.F."/>
        </authorList>
    </citation>
    <scope>NUCLEOTIDE SEQUENCE [LARGE SCALE GENOMIC DNA]</scope>
</reference>
<name>A0A0G0G895_9BACT</name>
<feature type="transmembrane region" description="Helical" evidence="1">
    <location>
        <begin position="124"/>
        <end position="142"/>
    </location>
</feature>
<proteinExistence type="predicted"/>
<evidence type="ECO:0000313" key="3">
    <source>
        <dbReference type="Proteomes" id="UP000034917"/>
    </source>
</evidence>
<feature type="transmembrane region" description="Helical" evidence="1">
    <location>
        <begin position="281"/>
        <end position="308"/>
    </location>
</feature>
<feature type="transmembrane region" description="Helical" evidence="1">
    <location>
        <begin position="154"/>
        <end position="179"/>
    </location>
</feature>
<keyword evidence="1" id="KW-1133">Transmembrane helix</keyword>
<sequence length="827" mass="93486">MKKWLFSIIFLLAIVFLNPFSIFAQRQLQPTSTPPATTAPQGYECPQELVQIYQQRGKGEKCTTNYQEFQSNPGVNHYWVEDEEVTTQGKSNDRARQFIYWVMTHPSIDNHPVLIKIWSTARNLSYFFVILTAALLGLGIIIGQRTNFDTGVKVWPSVMKILTSILYISFSATVVITIVQLSDLIMKFFVENLGGKDLFNIYFSGTSTEMGYIDFVGLKDLNIRVQESIKTQLFTLKLTNVSYYLMGGMILLRKIILWFLLFASPFLPILFSFSFSKNIGWIWVGVFFQWVFYGPLLSLFLGGLATIWKGGIPFIFDFSRSNTIVGYVYPTATNILWGGPAQKLNTLNNVNYIDPYAEYIITLIMLWAVTIFPWWLLRTFRDYCCDGINAIKNLLLSNFGPGRSGGPSPSLSPVNLTTNLGAALKIPREVETFAKTRIETVEEIKKAKTEEIVRSLDIQATKITDVARFETNKQSTQNINYLKNPTQATTASERQRYMNIRVELSNRAVKADPLAGRIVSSVFAPPLERVKNRSAIITTLPKMVPVTQVVSVKVKLPREKIQQVSSSVANYVSGNAGLISDLSKKTGVEEGKIQEIISVFHQSLAESPNTIVQKISTEVKLDKTKVVAVIKEYSVIVKTDMKIAESVASEQSLKPQEVKDVVAAQAPLVAEPEKNIEQSVMIPQTVSIDEYEQVKKMWVDQYEKGEVPTTENIKTRDRWVDNDIVMITNTLNKLLSENAELKHEGLDEIGYILPIFMVNSLNGEQLVTYLKAKIEAAKTVKELFDKEKEITEKLKAESEKVEVARPKAKAVERTMRMEEKLQMTNDK</sequence>
<feature type="transmembrane region" description="Helical" evidence="1">
    <location>
        <begin position="255"/>
        <end position="275"/>
    </location>
</feature>
<dbReference type="Proteomes" id="UP000034917">
    <property type="component" value="Unassembled WGS sequence"/>
</dbReference>
<comment type="caution">
    <text evidence="2">The sequence shown here is derived from an EMBL/GenBank/DDBJ whole genome shotgun (WGS) entry which is preliminary data.</text>
</comment>
<feature type="transmembrane region" description="Helical" evidence="1">
    <location>
        <begin position="356"/>
        <end position="376"/>
    </location>
</feature>
<keyword evidence="1" id="KW-0472">Membrane</keyword>